<dbReference type="AlphaFoldDB" id="A0A0F3GM56"/>
<accession>A0A0F3GM56</accession>
<evidence type="ECO:0000256" key="2">
    <source>
        <dbReference type="SAM" id="Phobius"/>
    </source>
</evidence>
<feature type="transmembrane region" description="Helical" evidence="2">
    <location>
        <begin position="12"/>
        <end position="38"/>
    </location>
</feature>
<comment type="caution">
    <text evidence="3">The sequence shown here is derived from an EMBL/GenBank/DDBJ whole genome shotgun (WGS) entry which is preliminary data.</text>
</comment>
<keyword evidence="2" id="KW-0812">Transmembrane</keyword>
<gene>
    <name evidence="3" type="ORF">MBAV_004800</name>
</gene>
<evidence type="ECO:0000256" key="1">
    <source>
        <dbReference type="SAM" id="MobiDB-lite"/>
    </source>
</evidence>
<evidence type="ECO:0000313" key="3">
    <source>
        <dbReference type="EMBL" id="KJU83005.1"/>
    </source>
</evidence>
<organism evidence="3 4">
    <name type="scientific">Candidatus Magnetobacterium bavaricum</name>
    <dbReference type="NCBI Taxonomy" id="29290"/>
    <lineage>
        <taxon>Bacteria</taxon>
        <taxon>Pseudomonadati</taxon>
        <taxon>Nitrospirota</taxon>
        <taxon>Thermodesulfovibrionia</taxon>
        <taxon>Thermodesulfovibrionales</taxon>
        <taxon>Candidatus Magnetobacteriaceae</taxon>
        <taxon>Candidatus Magnetobacterium</taxon>
    </lineage>
</organism>
<feature type="region of interest" description="Disordered" evidence="1">
    <location>
        <begin position="54"/>
        <end position="73"/>
    </location>
</feature>
<proteinExistence type="predicted"/>
<name>A0A0F3GM56_9BACT</name>
<sequence length="73" mass="8355">MTFFPTTSDLSFITYVYLIMQLFFAYTGLYHGSGLIIARFDRLQYKEKMGDFVPPQTPLQGRGWGTPATKKPP</sequence>
<keyword evidence="2" id="KW-0472">Membrane</keyword>
<keyword evidence="4" id="KW-1185">Reference proteome</keyword>
<dbReference type="Proteomes" id="UP000033423">
    <property type="component" value="Unassembled WGS sequence"/>
</dbReference>
<protein>
    <submittedName>
        <fullName evidence="3">Uncharacterized protein</fullName>
    </submittedName>
</protein>
<evidence type="ECO:0000313" key="4">
    <source>
        <dbReference type="Proteomes" id="UP000033423"/>
    </source>
</evidence>
<reference evidence="3 4" key="1">
    <citation type="submission" date="2015-02" db="EMBL/GenBank/DDBJ databases">
        <title>Single-cell genomics of uncultivated deep-branching MTB reveals a conserved set of magnetosome genes.</title>
        <authorList>
            <person name="Kolinko S."/>
            <person name="Richter M."/>
            <person name="Glockner F.O."/>
            <person name="Brachmann A."/>
            <person name="Schuler D."/>
        </authorList>
    </citation>
    <scope>NUCLEOTIDE SEQUENCE [LARGE SCALE GENOMIC DNA]</scope>
    <source>
        <strain evidence="3">TM-1</strain>
    </source>
</reference>
<dbReference type="EMBL" id="LACI01002084">
    <property type="protein sequence ID" value="KJU83005.1"/>
    <property type="molecule type" value="Genomic_DNA"/>
</dbReference>
<keyword evidence="2" id="KW-1133">Transmembrane helix</keyword>